<dbReference type="RefSeq" id="WP_283343420.1">
    <property type="nucleotide sequence ID" value="NZ_JASHIF010000002.1"/>
</dbReference>
<dbReference type="Pfam" id="PF07494">
    <property type="entry name" value="Reg_prop"/>
    <property type="match status" value="4"/>
</dbReference>
<dbReference type="Gene3D" id="2.130.10.10">
    <property type="entry name" value="YVTN repeat-like/Quinoprotein amine dehydrogenase"/>
    <property type="match status" value="3"/>
</dbReference>
<dbReference type="PANTHER" id="PTHR43547:SF2">
    <property type="entry name" value="HYBRID SIGNAL TRANSDUCTION HISTIDINE KINASE C"/>
    <property type="match status" value="1"/>
</dbReference>
<name>A0ABT6Y3M5_9BACT</name>
<sequence length="354" mass="39801">MASFKTTITFSLFILLSSCFGQLKTQENNSAPTVVKSFKTTGLAPDFDTTLVSQYIRSIFQDSKGNLWFGTIGDGVVRYDKKNLQYFSTQEGFISNSVFAINEDHQGNMWFGTDQGVYQYNGKTFRNFNQKDGLQQIDISRRSILVDKSGKIWVGTHRGVYQYDAEADRQGKPSFSVFSLLPEINTADIFEDKSGNIWFATSNQGVFKYDGKTITNFNEKAQLGENYAGGIAQDSAGNMWFVFKNGICKYDGKTFTEYTAKDGLGGTEFWGILIEKSGIIWITARGSTTRFNPSIPLPNPKAFSVFTSADGFTCCVQSIFQDQSGHVWWGTGQGLYNFDKTRFYQVKRNGPWQN</sequence>
<proteinExistence type="predicted"/>
<dbReference type="PANTHER" id="PTHR43547">
    <property type="entry name" value="TWO-COMPONENT HISTIDINE KINASE"/>
    <property type="match status" value="1"/>
</dbReference>
<dbReference type="PROSITE" id="PS51257">
    <property type="entry name" value="PROKAR_LIPOPROTEIN"/>
    <property type="match status" value="1"/>
</dbReference>
<dbReference type="Proteomes" id="UP001236507">
    <property type="component" value="Unassembled WGS sequence"/>
</dbReference>
<keyword evidence="4" id="KW-1185">Reference proteome</keyword>
<dbReference type="InterPro" id="IPR011110">
    <property type="entry name" value="Reg_prop"/>
</dbReference>
<keyword evidence="2" id="KW-0732">Signal</keyword>
<evidence type="ECO:0000313" key="4">
    <source>
        <dbReference type="Proteomes" id="UP001236507"/>
    </source>
</evidence>
<evidence type="ECO:0000256" key="2">
    <source>
        <dbReference type="SAM" id="SignalP"/>
    </source>
</evidence>
<dbReference type="SUPFAM" id="SSF63829">
    <property type="entry name" value="Calcium-dependent phosphotriesterase"/>
    <property type="match status" value="2"/>
</dbReference>
<comment type="caution">
    <text evidence="3">The sequence shown here is derived from an EMBL/GenBank/DDBJ whole genome shotgun (WGS) entry which is preliminary data.</text>
</comment>
<evidence type="ECO:0000313" key="3">
    <source>
        <dbReference type="EMBL" id="MDI9858168.1"/>
    </source>
</evidence>
<evidence type="ECO:0000256" key="1">
    <source>
        <dbReference type="ARBA" id="ARBA00022553"/>
    </source>
</evidence>
<gene>
    <name evidence="3" type="ORF">QM524_02990</name>
</gene>
<dbReference type="EMBL" id="JASHIF010000002">
    <property type="protein sequence ID" value="MDI9858168.1"/>
    <property type="molecule type" value="Genomic_DNA"/>
</dbReference>
<keyword evidence="1" id="KW-0597">Phosphoprotein</keyword>
<feature type="chain" id="PRO_5045448257" evidence="2">
    <location>
        <begin position="22"/>
        <end position="354"/>
    </location>
</feature>
<reference evidence="3 4" key="1">
    <citation type="submission" date="2023-05" db="EMBL/GenBank/DDBJ databases">
        <title>Novel species of genus Flectobacillus isolated from stream in China.</title>
        <authorList>
            <person name="Lu H."/>
        </authorList>
    </citation>
    <scope>NUCLEOTIDE SEQUENCE [LARGE SCALE GENOMIC DNA]</scope>
    <source>
        <strain evidence="3 4">KCTC 42575</strain>
    </source>
</reference>
<organism evidence="3 4">
    <name type="scientific">Flectobacillus roseus</name>
    <dbReference type="NCBI Taxonomy" id="502259"/>
    <lineage>
        <taxon>Bacteria</taxon>
        <taxon>Pseudomonadati</taxon>
        <taxon>Bacteroidota</taxon>
        <taxon>Cytophagia</taxon>
        <taxon>Cytophagales</taxon>
        <taxon>Flectobacillaceae</taxon>
        <taxon>Flectobacillus</taxon>
    </lineage>
</organism>
<accession>A0ABT6Y3M5</accession>
<feature type="signal peptide" evidence="2">
    <location>
        <begin position="1"/>
        <end position="21"/>
    </location>
</feature>
<dbReference type="InterPro" id="IPR015943">
    <property type="entry name" value="WD40/YVTN_repeat-like_dom_sf"/>
</dbReference>
<protein>
    <submittedName>
        <fullName evidence="3">Two-component regulator propeller domain-containing protein</fullName>
    </submittedName>
</protein>